<organism evidence="2 3">
    <name type="scientific">Geoanaerobacter pelophilus</name>
    <dbReference type="NCBI Taxonomy" id="60036"/>
    <lineage>
        <taxon>Bacteria</taxon>
        <taxon>Pseudomonadati</taxon>
        <taxon>Thermodesulfobacteriota</taxon>
        <taxon>Desulfuromonadia</taxon>
        <taxon>Geobacterales</taxon>
        <taxon>Geobacteraceae</taxon>
        <taxon>Geoanaerobacter</taxon>
    </lineage>
</organism>
<dbReference type="EMBL" id="JAHCVJ010000005">
    <property type="protein sequence ID" value="MBT0665244.1"/>
    <property type="molecule type" value="Genomic_DNA"/>
</dbReference>
<feature type="signal peptide" evidence="1">
    <location>
        <begin position="1"/>
        <end position="20"/>
    </location>
</feature>
<evidence type="ECO:0008006" key="4">
    <source>
        <dbReference type="Google" id="ProtNLM"/>
    </source>
</evidence>
<dbReference type="AlphaFoldDB" id="A0AAW4LB49"/>
<keyword evidence="3" id="KW-1185">Reference proteome</keyword>
<comment type="caution">
    <text evidence="2">The sequence shown here is derived from an EMBL/GenBank/DDBJ whole genome shotgun (WGS) entry which is preliminary data.</text>
</comment>
<gene>
    <name evidence="2" type="ORF">KI809_13130</name>
</gene>
<feature type="chain" id="PRO_5043565696" description="SH3 domain-containing protein" evidence="1">
    <location>
        <begin position="21"/>
        <end position="198"/>
    </location>
</feature>
<protein>
    <recommendedName>
        <fullName evidence="4">SH3 domain-containing protein</fullName>
    </recommendedName>
</protein>
<dbReference type="RefSeq" id="WP_214172018.1">
    <property type="nucleotide sequence ID" value="NZ_JAHCVJ010000005.1"/>
</dbReference>
<evidence type="ECO:0000256" key="1">
    <source>
        <dbReference type="SAM" id="SignalP"/>
    </source>
</evidence>
<proteinExistence type="predicted"/>
<dbReference type="Proteomes" id="UP000811899">
    <property type="component" value="Unassembled WGS sequence"/>
</dbReference>
<sequence length="198" mass="21996">MRFTAFLITLAIFIHSSAWSAPAKPRPLAGIGVLSLQITGTEHGGAPTTLALYREPGVGRLADLDLVDFPAMSPAIKSAAGWYHLAVTQKRGDWLKVIYDDSGREGWLAMGRGAQYKSWARYLQGSEARLLNGLRKEFYQLRPAPSSAIKPVGTVSKEKKLRVVELEDSWMLVLVDLENSGWLRWKDDDGRLLISTEK</sequence>
<name>A0AAW4LB49_9BACT</name>
<accession>A0AAW4LB49</accession>
<keyword evidence="1" id="KW-0732">Signal</keyword>
<evidence type="ECO:0000313" key="2">
    <source>
        <dbReference type="EMBL" id="MBT0665244.1"/>
    </source>
</evidence>
<reference evidence="2 3" key="1">
    <citation type="submission" date="2021-05" db="EMBL/GenBank/DDBJ databases">
        <title>The draft genome of Geobacter pelophilus DSM 12255.</title>
        <authorList>
            <person name="Xu Z."/>
            <person name="Masuda Y."/>
            <person name="Itoh H."/>
            <person name="Senoo K."/>
        </authorList>
    </citation>
    <scope>NUCLEOTIDE SEQUENCE [LARGE SCALE GENOMIC DNA]</scope>
    <source>
        <strain evidence="2 3">DSM 12255</strain>
    </source>
</reference>
<evidence type="ECO:0000313" key="3">
    <source>
        <dbReference type="Proteomes" id="UP000811899"/>
    </source>
</evidence>